<dbReference type="AlphaFoldDB" id="A0A7K1UAW8"/>
<evidence type="ECO:0000259" key="2">
    <source>
        <dbReference type="Pfam" id="PF06580"/>
    </source>
</evidence>
<dbReference type="GO" id="GO:0000155">
    <property type="term" value="F:phosphorelay sensor kinase activity"/>
    <property type="evidence" value="ECO:0007669"/>
    <property type="project" value="InterPro"/>
</dbReference>
<organism evidence="3 4">
    <name type="scientific">Chitinophaga tropicalis</name>
    <dbReference type="NCBI Taxonomy" id="2683588"/>
    <lineage>
        <taxon>Bacteria</taxon>
        <taxon>Pseudomonadati</taxon>
        <taxon>Bacteroidota</taxon>
        <taxon>Chitinophagia</taxon>
        <taxon>Chitinophagales</taxon>
        <taxon>Chitinophagaceae</taxon>
        <taxon>Chitinophaga</taxon>
    </lineage>
</organism>
<evidence type="ECO:0000313" key="4">
    <source>
        <dbReference type="Proteomes" id="UP000461730"/>
    </source>
</evidence>
<keyword evidence="1" id="KW-0812">Transmembrane</keyword>
<dbReference type="Proteomes" id="UP000461730">
    <property type="component" value="Unassembled WGS sequence"/>
</dbReference>
<feature type="domain" description="Signal transduction histidine kinase internal region" evidence="2">
    <location>
        <begin position="179"/>
        <end position="257"/>
    </location>
</feature>
<dbReference type="EMBL" id="WRXN01000013">
    <property type="protein sequence ID" value="MVT11410.1"/>
    <property type="molecule type" value="Genomic_DNA"/>
</dbReference>
<dbReference type="InterPro" id="IPR010559">
    <property type="entry name" value="Sig_transdc_His_kin_internal"/>
</dbReference>
<feature type="transmembrane region" description="Helical" evidence="1">
    <location>
        <begin position="46"/>
        <end position="67"/>
    </location>
</feature>
<dbReference type="Gene3D" id="3.30.565.10">
    <property type="entry name" value="Histidine kinase-like ATPase, C-terminal domain"/>
    <property type="match status" value="1"/>
</dbReference>
<protein>
    <recommendedName>
        <fullName evidence="2">Signal transduction histidine kinase internal region domain-containing protein</fullName>
    </recommendedName>
</protein>
<keyword evidence="4" id="KW-1185">Reference proteome</keyword>
<dbReference type="RefSeq" id="WP_157308837.1">
    <property type="nucleotide sequence ID" value="NZ_WRXN01000013.1"/>
</dbReference>
<keyword evidence="1" id="KW-0472">Membrane</keyword>
<proteinExistence type="predicted"/>
<evidence type="ECO:0000256" key="1">
    <source>
        <dbReference type="SAM" id="Phobius"/>
    </source>
</evidence>
<evidence type="ECO:0000313" key="3">
    <source>
        <dbReference type="EMBL" id="MVT11410.1"/>
    </source>
</evidence>
<dbReference type="PANTHER" id="PTHR34220">
    <property type="entry name" value="SENSOR HISTIDINE KINASE YPDA"/>
    <property type="match status" value="1"/>
</dbReference>
<dbReference type="InterPro" id="IPR050640">
    <property type="entry name" value="Bact_2-comp_sensor_kinase"/>
</dbReference>
<accession>A0A7K1UAW8</accession>
<sequence>MNSSPYRPLVFFRNKTIQYHVLGWTLFILYEISALLLRNIQKDRGIYFDYILPYAINISLFYFHAHVTMDYSFRSNRRSYSLFFLLTVTELLLYLSLMALLDSFSSDTPRNIFTQLEKANLVPLLTQLWRGIYFIGFSFAYWFALRSMASERKVLDLEKQQMQHLVEKSNLEKGFIEMENAYLQSQVNPHMLFNTLNFIYNNVQQASQEASEAILLLSDLMNYSLRELEPDGKVELENEIDQIGNIIKINQIRFSNALFLDVEFNGDFSDARIMPMGLLPFVENVFKHANLTDKDYPGKITVNYNGEDLELVTSNRKKTRNKAYSHGTGLVNIRKRLDNLYKDAYTLTINKEEQDFYVHLVIHLNKTRMI</sequence>
<dbReference type="Pfam" id="PF06580">
    <property type="entry name" value="His_kinase"/>
    <property type="match status" value="1"/>
</dbReference>
<dbReference type="InterPro" id="IPR036890">
    <property type="entry name" value="HATPase_C_sf"/>
</dbReference>
<reference evidence="3 4" key="1">
    <citation type="submission" date="2019-12" db="EMBL/GenBank/DDBJ databases">
        <title>Chitinophaga sp. strain ysch24 (GDMCC 1.1355), whole genome shotgun sequence.</title>
        <authorList>
            <person name="Zhang X."/>
        </authorList>
    </citation>
    <scope>NUCLEOTIDE SEQUENCE [LARGE SCALE GENOMIC DNA]</scope>
    <source>
        <strain evidence="4">ysch24</strain>
    </source>
</reference>
<feature type="transmembrane region" description="Helical" evidence="1">
    <location>
        <begin position="21"/>
        <end position="40"/>
    </location>
</feature>
<keyword evidence="1" id="KW-1133">Transmembrane helix</keyword>
<name>A0A7K1UAW8_9BACT</name>
<gene>
    <name evidence="3" type="ORF">GO493_24305</name>
</gene>
<dbReference type="GO" id="GO:0016020">
    <property type="term" value="C:membrane"/>
    <property type="evidence" value="ECO:0007669"/>
    <property type="project" value="InterPro"/>
</dbReference>
<dbReference type="PANTHER" id="PTHR34220:SF7">
    <property type="entry name" value="SENSOR HISTIDINE KINASE YPDA"/>
    <property type="match status" value="1"/>
</dbReference>
<feature type="transmembrane region" description="Helical" evidence="1">
    <location>
        <begin position="121"/>
        <end position="144"/>
    </location>
</feature>
<feature type="transmembrane region" description="Helical" evidence="1">
    <location>
        <begin position="79"/>
        <end position="101"/>
    </location>
</feature>
<comment type="caution">
    <text evidence="3">The sequence shown here is derived from an EMBL/GenBank/DDBJ whole genome shotgun (WGS) entry which is preliminary data.</text>
</comment>